<evidence type="ECO:0000313" key="1">
    <source>
        <dbReference type="EMBL" id="MBB5063905.1"/>
    </source>
</evidence>
<comment type="caution">
    <text evidence="1">The sequence shown here is derived from an EMBL/GenBank/DDBJ whole genome shotgun (WGS) entry which is preliminary data.</text>
</comment>
<keyword evidence="1" id="KW-0560">Oxidoreductase</keyword>
<accession>A0A7W8EAW0</accession>
<gene>
    <name evidence="1" type="ORF">HDF15_002253</name>
</gene>
<dbReference type="AlphaFoldDB" id="A0A7W8EAW0"/>
<dbReference type="Proteomes" id="UP000584867">
    <property type="component" value="Unassembled WGS sequence"/>
</dbReference>
<reference evidence="1 2" key="1">
    <citation type="submission" date="2020-08" db="EMBL/GenBank/DDBJ databases">
        <title>Genomic Encyclopedia of Type Strains, Phase IV (KMG-V): Genome sequencing to study the core and pangenomes of soil and plant-associated prokaryotes.</title>
        <authorList>
            <person name="Whitman W."/>
        </authorList>
    </citation>
    <scope>NUCLEOTIDE SEQUENCE [LARGE SCALE GENOMIC DNA]</scope>
    <source>
        <strain evidence="1 2">X5P3</strain>
    </source>
</reference>
<organism evidence="1 2">
    <name type="scientific">Granulicella mallensis</name>
    <dbReference type="NCBI Taxonomy" id="940614"/>
    <lineage>
        <taxon>Bacteria</taxon>
        <taxon>Pseudomonadati</taxon>
        <taxon>Acidobacteriota</taxon>
        <taxon>Terriglobia</taxon>
        <taxon>Terriglobales</taxon>
        <taxon>Acidobacteriaceae</taxon>
        <taxon>Granulicella</taxon>
    </lineage>
</organism>
<dbReference type="GO" id="GO:0004601">
    <property type="term" value="F:peroxidase activity"/>
    <property type="evidence" value="ECO:0007669"/>
    <property type="project" value="UniProtKB-KW"/>
</dbReference>
<evidence type="ECO:0000313" key="2">
    <source>
        <dbReference type="Proteomes" id="UP000584867"/>
    </source>
</evidence>
<sequence length="67" mass="7238">MPDEPKISLELTMRALLLISLKGLDVDAQVETLLRAGFSNVDVADLTGMTANAVGLRKLKLKKKGTK</sequence>
<dbReference type="EMBL" id="JACHIO010000008">
    <property type="protein sequence ID" value="MBB5063905.1"/>
    <property type="molecule type" value="Genomic_DNA"/>
</dbReference>
<proteinExistence type="predicted"/>
<dbReference type="RefSeq" id="WP_184255419.1">
    <property type="nucleotide sequence ID" value="NZ_JACHIO010000008.1"/>
</dbReference>
<name>A0A7W8EAW0_9BACT</name>
<keyword evidence="1" id="KW-0575">Peroxidase</keyword>
<protein>
    <submittedName>
        <fullName evidence="1">Alkylhydroperoxidase family enzyme</fullName>
    </submittedName>
</protein>